<reference evidence="1 2" key="1">
    <citation type="submission" date="2016-10" db="EMBL/GenBank/DDBJ databases">
        <title>Draft genome sequence of Methylobacterium extorquens CP3, a seed endophyte of Crotalaria pumila with plant growth-promoting and metal tolerance properties.</title>
        <authorList>
            <person name="Sanchez-Lopez A.S."/>
            <person name="Van Hamme J.D."/>
            <person name="Thijs S."/>
            <person name="Mcammond B.M."/>
            <person name="Stevens V."/>
            <person name="Gonzalez-Chavez M.D.C."/>
            <person name="Vangronsveld J."/>
        </authorList>
    </citation>
    <scope>NUCLEOTIDE SEQUENCE [LARGE SCALE GENOMIC DNA]</scope>
    <source>
        <strain evidence="1 2">CP3</strain>
    </source>
</reference>
<proteinExistence type="predicted"/>
<evidence type="ECO:0000313" key="1">
    <source>
        <dbReference type="EMBL" id="OHV17133.1"/>
    </source>
</evidence>
<gene>
    <name evidence="1" type="ORF">BK022_07495</name>
</gene>
<dbReference type="Proteomes" id="UP000180215">
    <property type="component" value="Unassembled WGS sequence"/>
</dbReference>
<accession>A0A1S1P2F9</accession>
<protein>
    <submittedName>
        <fullName evidence="1">Uncharacterized protein</fullName>
    </submittedName>
</protein>
<evidence type="ECO:0000313" key="2">
    <source>
        <dbReference type="Proteomes" id="UP000180215"/>
    </source>
</evidence>
<dbReference type="EMBL" id="MNAO01000059">
    <property type="protein sequence ID" value="OHV17133.1"/>
    <property type="molecule type" value="Genomic_DNA"/>
</dbReference>
<dbReference type="AlphaFoldDB" id="A0A1S1P2F9"/>
<organism evidence="1 2">
    <name type="scientific">Methylorubrum extorquens</name>
    <name type="common">Methylobacterium dichloromethanicum</name>
    <name type="synonym">Methylobacterium extorquens</name>
    <dbReference type="NCBI Taxonomy" id="408"/>
    <lineage>
        <taxon>Bacteria</taxon>
        <taxon>Pseudomonadati</taxon>
        <taxon>Pseudomonadota</taxon>
        <taxon>Alphaproteobacteria</taxon>
        <taxon>Hyphomicrobiales</taxon>
        <taxon>Methylobacteriaceae</taxon>
        <taxon>Methylorubrum</taxon>
    </lineage>
</organism>
<name>A0A1S1P2F9_METEX</name>
<comment type="caution">
    <text evidence="1">The sequence shown here is derived from an EMBL/GenBank/DDBJ whole genome shotgun (WGS) entry which is preliminary data.</text>
</comment>
<sequence length="115" mass="12447">MLSLPGFDAPRLASLRVRIQDMAVRQNRYRREAQSIGVPANCPETHRLVEVAEQDTAALADLERLVSLTMRFMADEQSGRPAPALTTADRRSPSAQGLLARAFAALTTSRNGAAG</sequence>